<evidence type="ECO:0000256" key="8">
    <source>
        <dbReference type="ARBA" id="ARBA00023136"/>
    </source>
</evidence>
<keyword evidence="5 10" id="KW-0808">Transferase</keyword>
<organism evidence="10 11">
    <name type="scientific">Anabaenopsis elenkinii CCIBt3563</name>
    <dbReference type="NCBI Taxonomy" id="2779889"/>
    <lineage>
        <taxon>Bacteria</taxon>
        <taxon>Bacillati</taxon>
        <taxon>Cyanobacteriota</taxon>
        <taxon>Cyanophyceae</taxon>
        <taxon>Nostocales</taxon>
        <taxon>Nodulariaceae</taxon>
        <taxon>Anabaenopsis</taxon>
    </lineage>
</organism>
<dbReference type="SUPFAM" id="SSF53448">
    <property type="entry name" value="Nucleotide-diphospho-sugar transferases"/>
    <property type="match status" value="1"/>
</dbReference>
<comment type="pathway">
    <text evidence="3">Sphingolipid metabolism.</text>
</comment>
<evidence type="ECO:0000256" key="5">
    <source>
        <dbReference type="ARBA" id="ARBA00022679"/>
    </source>
</evidence>
<dbReference type="PANTHER" id="PTHR12726:SF0">
    <property type="entry name" value="CERAMIDE GLUCOSYLTRANSFERASE"/>
    <property type="match status" value="1"/>
</dbReference>
<dbReference type="AlphaFoldDB" id="A0A7U3NL28"/>
<dbReference type="RefSeq" id="WP_200986879.1">
    <property type="nucleotide sequence ID" value="NZ_CP063311.1"/>
</dbReference>
<evidence type="ECO:0000313" key="10">
    <source>
        <dbReference type="EMBL" id="QOV21221.1"/>
    </source>
</evidence>
<comment type="pathway">
    <text evidence="2">Lipid metabolism; sphingolipid metabolism.</text>
</comment>
<evidence type="ECO:0000256" key="6">
    <source>
        <dbReference type="ARBA" id="ARBA00022692"/>
    </source>
</evidence>
<feature type="transmembrane region" description="Helical" evidence="9">
    <location>
        <begin position="364"/>
        <end position="385"/>
    </location>
</feature>
<keyword evidence="11" id="KW-1185">Reference proteome</keyword>
<keyword evidence="7 9" id="KW-1133">Transmembrane helix</keyword>
<evidence type="ECO:0000256" key="9">
    <source>
        <dbReference type="SAM" id="Phobius"/>
    </source>
</evidence>
<keyword evidence="4" id="KW-0328">Glycosyltransferase</keyword>
<accession>A0A7U3NL28</accession>
<protein>
    <submittedName>
        <fullName evidence="10">Glycosyltransferase family 2 protein</fullName>
    </submittedName>
</protein>
<sequence length="424" mass="48212">MKELTIFITQSLLGWLAIQMCLALVFLFYLRSSTTQNLLADEQLPKTAVILCLRGADPYLSDCVEALLNQNYPEYDLKVIVDSQQDPAWQIVTETIKAQEARNVQVSPLRIIRYNCSLKCSSLLQAVSELDDSYDAIAVVDADTIVHTNWLRELVTPLAHPHVGATTGNRWFVPTHIPTQNYWGSLVRYIGNVSTVVQMYLFQVPWGGTLAIKTEVLRQTGLLDKWGEALGEDFMIHKILKEHGLRVKFVPSLIMLNREECDLLSFIESLKRQLFYCRLYHPSWLAIIGDVVSSILFPSMAIVLFLLSLLDTQWELTALLLSTYCIYTVGLLLITLILELGVSQVIRAHGQPITKLSLDIVRKILIAIPLTQWIYGLAFISSLGMSTVKWRGIIYRVEDPWNIRLVEYHPYDMLDQPIDSKVSL</sequence>
<dbReference type="GO" id="GO:0008120">
    <property type="term" value="F:ceramide glucosyltransferase activity"/>
    <property type="evidence" value="ECO:0007669"/>
    <property type="project" value="TreeGrafter"/>
</dbReference>
<reference evidence="11" key="1">
    <citation type="submission" date="2020-10" db="EMBL/GenBank/DDBJ databases">
        <title>Genome-based taxonomic classification of the species Anabaenopsis elenkinii.</title>
        <authorList>
            <person name="Delbaje E."/>
            <person name="Andreote A.P.D."/>
            <person name="Pellegrinetti T.A."/>
            <person name="Cruz R.B."/>
            <person name="Branco L.H.Z."/>
            <person name="Fiore M.F."/>
        </authorList>
    </citation>
    <scope>NUCLEOTIDE SEQUENCE [LARGE SCALE GENOMIC DNA]</scope>
    <source>
        <strain evidence="11">CCIBt3563</strain>
    </source>
</reference>
<proteinExistence type="predicted"/>
<feature type="transmembrane region" description="Helical" evidence="9">
    <location>
        <begin position="12"/>
        <end position="30"/>
    </location>
</feature>
<feature type="transmembrane region" description="Helical" evidence="9">
    <location>
        <begin position="284"/>
        <end position="310"/>
    </location>
</feature>
<keyword evidence="8 9" id="KW-0472">Membrane</keyword>
<dbReference type="PANTHER" id="PTHR12726">
    <property type="entry name" value="CERAMIDE GLUCOSYLTRANSFERASE"/>
    <property type="match status" value="1"/>
</dbReference>
<dbReference type="InterPro" id="IPR025993">
    <property type="entry name" value="Ceramide_glucosylTrfase"/>
</dbReference>
<name>A0A7U3NL28_9CYAN</name>
<dbReference type="GO" id="GO:0006679">
    <property type="term" value="P:glucosylceramide biosynthetic process"/>
    <property type="evidence" value="ECO:0007669"/>
    <property type="project" value="TreeGrafter"/>
</dbReference>
<evidence type="ECO:0000313" key="11">
    <source>
        <dbReference type="Proteomes" id="UP000593846"/>
    </source>
</evidence>
<dbReference type="GO" id="GO:0016020">
    <property type="term" value="C:membrane"/>
    <property type="evidence" value="ECO:0007669"/>
    <property type="project" value="UniProtKB-SubCell"/>
</dbReference>
<feature type="transmembrane region" description="Helical" evidence="9">
    <location>
        <begin position="316"/>
        <end position="343"/>
    </location>
</feature>
<dbReference type="Gene3D" id="3.90.550.10">
    <property type="entry name" value="Spore Coat Polysaccharide Biosynthesis Protein SpsA, Chain A"/>
    <property type="match status" value="1"/>
</dbReference>
<dbReference type="Proteomes" id="UP000593846">
    <property type="component" value="Chromosome"/>
</dbReference>
<comment type="subcellular location">
    <subcellularLocation>
        <location evidence="1">Membrane</location>
        <topology evidence="1">Multi-pass membrane protein</topology>
    </subcellularLocation>
</comment>
<evidence type="ECO:0000256" key="7">
    <source>
        <dbReference type="ARBA" id="ARBA00022989"/>
    </source>
</evidence>
<evidence type="ECO:0000256" key="3">
    <source>
        <dbReference type="ARBA" id="ARBA00004991"/>
    </source>
</evidence>
<evidence type="ECO:0000256" key="1">
    <source>
        <dbReference type="ARBA" id="ARBA00004141"/>
    </source>
</evidence>
<dbReference type="InterPro" id="IPR029044">
    <property type="entry name" value="Nucleotide-diphossugar_trans"/>
</dbReference>
<dbReference type="KEGG" id="aee:IM676_10525"/>
<evidence type="ECO:0000256" key="2">
    <source>
        <dbReference type="ARBA" id="ARBA00004760"/>
    </source>
</evidence>
<evidence type="ECO:0000256" key="4">
    <source>
        <dbReference type="ARBA" id="ARBA00022676"/>
    </source>
</evidence>
<dbReference type="Pfam" id="PF13641">
    <property type="entry name" value="Glyco_tranf_2_3"/>
    <property type="match status" value="1"/>
</dbReference>
<dbReference type="EMBL" id="CP063311">
    <property type="protein sequence ID" value="QOV21221.1"/>
    <property type="molecule type" value="Genomic_DNA"/>
</dbReference>
<gene>
    <name evidence="10" type="ORF">IM676_10525</name>
</gene>
<keyword evidence="6 9" id="KW-0812">Transmembrane</keyword>